<dbReference type="Pfam" id="PF01435">
    <property type="entry name" value="Peptidase_M48"/>
    <property type="match status" value="1"/>
</dbReference>
<evidence type="ECO:0000313" key="10">
    <source>
        <dbReference type="Proteomes" id="UP000178419"/>
    </source>
</evidence>
<evidence type="ECO:0000313" key="9">
    <source>
        <dbReference type="EMBL" id="OGM20436.1"/>
    </source>
</evidence>
<accession>A0A1F7XZK1</accession>
<comment type="cofactor">
    <cofactor evidence="6">
        <name>Zn(2+)</name>
        <dbReference type="ChEBI" id="CHEBI:29105"/>
    </cofactor>
    <text evidence="6">Binds 1 zinc ion per subunit.</text>
</comment>
<proteinExistence type="inferred from homology"/>
<keyword evidence="7" id="KW-1133">Transmembrane helix</keyword>
<keyword evidence="1 6" id="KW-0645">Protease</keyword>
<keyword evidence="5 6" id="KW-0482">Metalloprotease</keyword>
<evidence type="ECO:0000256" key="7">
    <source>
        <dbReference type="SAM" id="Phobius"/>
    </source>
</evidence>
<evidence type="ECO:0000256" key="3">
    <source>
        <dbReference type="ARBA" id="ARBA00022801"/>
    </source>
</evidence>
<name>A0A1F7XZK1_9BACT</name>
<sequence length="219" mass="25786">MKYIFFVLTFIYLTNWQAVIALFKGAFFSKRKSLSYKNGWLFNLLKKKTGIRFKFKKAILKNYTAFSLILPPNTIVFSSRILKDFNKDELQWISLHEAGHRVYYHGIKYIPTSFIFVTSGMLILNYYNNPIVNFLTVAFSLTPIYQQIIRIFETQADQFAAKNMDNPEGMITANKKFGKTIKSRIYKSDILRTLFTPHLSYNQRIKLAKKEIESRKKKI</sequence>
<dbReference type="EMBL" id="MGGE01000041">
    <property type="protein sequence ID" value="OGM20436.1"/>
    <property type="molecule type" value="Genomic_DNA"/>
</dbReference>
<dbReference type="AlphaFoldDB" id="A0A1F7XZK1"/>
<feature type="domain" description="Peptidase M48" evidence="8">
    <location>
        <begin position="64"/>
        <end position="210"/>
    </location>
</feature>
<organism evidence="9 10">
    <name type="scientific">Candidatus Woesebacteria bacterium RIFCSPHIGHO2_01_FULL_38_9</name>
    <dbReference type="NCBI Taxonomy" id="1802492"/>
    <lineage>
        <taxon>Bacteria</taxon>
        <taxon>Candidatus Woeseibacteriota</taxon>
    </lineage>
</organism>
<keyword evidence="3 6" id="KW-0378">Hydrolase</keyword>
<keyword evidence="7" id="KW-0472">Membrane</keyword>
<reference evidence="9 10" key="1">
    <citation type="journal article" date="2016" name="Nat. Commun.">
        <title>Thousands of microbial genomes shed light on interconnected biogeochemical processes in an aquifer system.</title>
        <authorList>
            <person name="Anantharaman K."/>
            <person name="Brown C.T."/>
            <person name="Hug L.A."/>
            <person name="Sharon I."/>
            <person name="Castelle C.J."/>
            <person name="Probst A.J."/>
            <person name="Thomas B.C."/>
            <person name="Singh A."/>
            <person name="Wilkins M.J."/>
            <person name="Karaoz U."/>
            <person name="Brodie E.L."/>
            <person name="Williams K.H."/>
            <person name="Hubbard S.S."/>
            <person name="Banfield J.F."/>
        </authorList>
    </citation>
    <scope>NUCLEOTIDE SEQUENCE [LARGE SCALE GENOMIC DNA]</scope>
</reference>
<dbReference type="GO" id="GO:0046872">
    <property type="term" value="F:metal ion binding"/>
    <property type="evidence" value="ECO:0007669"/>
    <property type="project" value="UniProtKB-KW"/>
</dbReference>
<feature type="transmembrane region" description="Helical" evidence="7">
    <location>
        <begin position="6"/>
        <end position="27"/>
    </location>
</feature>
<dbReference type="GO" id="GO:0004222">
    <property type="term" value="F:metalloendopeptidase activity"/>
    <property type="evidence" value="ECO:0007669"/>
    <property type="project" value="InterPro"/>
</dbReference>
<comment type="caution">
    <text evidence="9">The sequence shown here is derived from an EMBL/GenBank/DDBJ whole genome shotgun (WGS) entry which is preliminary data.</text>
</comment>
<evidence type="ECO:0000256" key="4">
    <source>
        <dbReference type="ARBA" id="ARBA00022833"/>
    </source>
</evidence>
<dbReference type="InterPro" id="IPR001915">
    <property type="entry name" value="Peptidase_M48"/>
</dbReference>
<dbReference type="GO" id="GO:0006508">
    <property type="term" value="P:proteolysis"/>
    <property type="evidence" value="ECO:0007669"/>
    <property type="project" value="UniProtKB-KW"/>
</dbReference>
<evidence type="ECO:0000256" key="1">
    <source>
        <dbReference type="ARBA" id="ARBA00022670"/>
    </source>
</evidence>
<keyword evidence="4 6" id="KW-0862">Zinc</keyword>
<dbReference type="Proteomes" id="UP000178419">
    <property type="component" value="Unassembled WGS sequence"/>
</dbReference>
<keyword evidence="2" id="KW-0479">Metal-binding</keyword>
<gene>
    <name evidence="9" type="ORF">A2714_01240</name>
</gene>
<evidence type="ECO:0000256" key="6">
    <source>
        <dbReference type="RuleBase" id="RU003983"/>
    </source>
</evidence>
<evidence type="ECO:0000256" key="5">
    <source>
        <dbReference type="ARBA" id="ARBA00023049"/>
    </source>
</evidence>
<feature type="transmembrane region" description="Helical" evidence="7">
    <location>
        <begin position="109"/>
        <end position="127"/>
    </location>
</feature>
<protein>
    <recommendedName>
        <fullName evidence="8">Peptidase M48 domain-containing protein</fullName>
    </recommendedName>
</protein>
<comment type="similarity">
    <text evidence="6">Belongs to the peptidase M48 family.</text>
</comment>
<evidence type="ECO:0000259" key="8">
    <source>
        <dbReference type="Pfam" id="PF01435"/>
    </source>
</evidence>
<keyword evidence="7" id="KW-0812">Transmembrane</keyword>
<evidence type="ECO:0000256" key="2">
    <source>
        <dbReference type="ARBA" id="ARBA00022723"/>
    </source>
</evidence>